<evidence type="ECO:0008006" key="4">
    <source>
        <dbReference type="Google" id="ProtNLM"/>
    </source>
</evidence>
<dbReference type="PROSITE" id="PS51257">
    <property type="entry name" value="PROKAR_LIPOPROTEIN"/>
    <property type="match status" value="1"/>
</dbReference>
<protein>
    <recommendedName>
        <fullName evidence="4">Transmembrane protein</fullName>
    </recommendedName>
</protein>
<evidence type="ECO:0000313" key="3">
    <source>
        <dbReference type="Proteomes" id="UP000261948"/>
    </source>
</evidence>
<feature type="signal peptide" evidence="1">
    <location>
        <begin position="1"/>
        <end position="21"/>
    </location>
</feature>
<dbReference type="Proteomes" id="UP000261948">
    <property type="component" value="Unassembled WGS sequence"/>
</dbReference>
<gene>
    <name evidence="2" type="ORF">DZC30_19830</name>
</gene>
<name>A0A373F9D1_COMTE</name>
<keyword evidence="3" id="KW-1185">Reference proteome</keyword>
<proteinExistence type="predicted"/>
<dbReference type="EMBL" id="QURR01000033">
    <property type="protein sequence ID" value="RGE40791.1"/>
    <property type="molecule type" value="Genomic_DNA"/>
</dbReference>
<accession>A0A373F9D1</accession>
<dbReference type="AlphaFoldDB" id="A0A373F9D1"/>
<keyword evidence="1" id="KW-0732">Signal</keyword>
<organism evidence="2 3">
    <name type="scientific">Comamonas testosteroni</name>
    <name type="common">Pseudomonas testosteroni</name>
    <dbReference type="NCBI Taxonomy" id="285"/>
    <lineage>
        <taxon>Bacteria</taxon>
        <taxon>Pseudomonadati</taxon>
        <taxon>Pseudomonadota</taxon>
        <taxon>Betaproteobacteria</taxon>
        <taxon>Burkholderiales</taxon>
        <taxon>Comamonadaceae</taxon>
        <taxon>Comamonas</taxon>
    </lineage>
</organism>
<comment type="caution">
    <text evidence="2">The sequence shown here is derived from an EMBL/GenBank/DDBJ whole genome shotgun (WGS) entry which is preliminary data.</text>
</comment>
<feature type="chain" id="PRO_5016604998" description="Transmembrane protein" evidence="1">
    <location>
        <begin position="22"/>
        <end position="186"/>
    </location>
</feature>
<sequence>MRKPGLVAIGLLACGTMLLTACSPALNWRTVQLQDAPLQILLPCKPQTQTRSVELGLGTVQMSMVGCEADGRLFAVTHFLLTDPTRAGEAMAYWQKAVLAQLPAQGASEAAPLKADMQWIPKQALSLPQSGHLAFAGIGPQGQHVMGDGLWFAQMEGSSARLYHAVIYGNKDPKVVEMFFPGVKLQ</sequence>
<dbReference type="OrthoDB" id="9154310at2"/>
<reference evidence="2 3" key="1">
    <citation type="submission" date="2018-08" db="EMBL/GenBank/DDBJ databases">
        <title>Comamonas testosteroni strain SWCO2.</title>
        <authorList>
            <person name="Jiang N."/>
            <person name="Zhang X.Z."/>
        </authorList>
    </citation>
    <scope>NUCLEOTIDE SEQUENCE [LARGE SCALE GENOMIC DNA]</scope>
    <source>
        <strain evidence="2 3">SWCO2</strain>
    </source>
</reference>
<evidence type="ECO:0000256" key="1">
    <source>
        <dbReference type="SAM" id="SignalP"/>
    </source>
</evidence>
<evidence type="ECO:0000313" key="2">
    <source>
        <dbReference type="EMBL" id="RGE40791.1"/>
    </source>
</evidence>